<organism evidence="2 3">
    <name type="scientific">Dioscorea zingiberensis</name>
    <dbReference type="NCBI Taxonomy" id="325984"/>
    <lineage>
        <taxon>Eukaryota</taxon>
        <taxon>Viridiplantae</taxon>
        <taxon>Streptophyta</taxon>
        <taxon>Embryophyta</taxon>
        <taxon>Tracheophyta</taxon>
        <taxon>Spermatophyta</taxon>
        <taxon>Magnoliopsida</taxon>
        <taxon>Liliopsida</taxon>
        <taxon>Dioscoreales</taxon>
        <taxon>Dioscoreaceae</taxon>
        <taxon>Dioscorea</taxon>
    </lineage>
</organism>
<accession>A0A9D5HMZ7</accession>
<gene>
    <name evidence="2" type="ORF">J5N97_010651</name>
</gene>
<feature type="transmembrane region" description="Helical" evidence="1">
    <location>
        <begin position="100"/>
        <end position="128"/>
    </location>
</feature>
<name>A0A9D5HMZ7_9LILI</name>
<evidence type="ECO:0000313" key="2">
    <source>
        <dbReference type="EMBL" id="KAJ0982396.1"/>
    </source>
</evidence>
<dbReference type="InterPro" id="IPR003425">
    <property type="entry name" value="CCB3/YggT"/>
</dbReference>
<dbReference type="AlphaFoldDB" id="A0A9D5HMZ7"/>
<keyword evidence="1" id="KW-0812">Transmembrane</keyword>
<comment type="caution">
    <text evidence="2">The sequence shown here is derived from an EMBL/GenBank/DDBJ whole genome shotgun (WGS) entry which is preliminary data.</text>
</comment>
<keyword evidence="3" id="KW-1185">Reference proteome</keyword>
<reference evidence="2" key="2">
    <citation type="journal article" date="2022" name="Hortic Res">
        <title>The genome of Dioscorea zingiberensis sheds light on the biosynthesis, origin and evolution of the medicinally important diosgenin saponins.</title>
        <authorList>
            <person name="Li Y."/>
            <person name="Tan C."/>
            <person name="Li Z."/>
            <person name="Guo J."/>
            <person name="Li S."/>
            <person name="Chen X."/>
            <person name="Wang C."/>
            <person name="Dai X."/>
            <person name="Yang H."/>
            <person name="Song W."/>
            <person name="Hou L."/>
            <person name="Xu J."/>
            <person name="Tong Z."/>
            <person name="Xu A."/>
            <person name="Yuan X."/>
            <person name="Wang W."/>
            <person name="Yang Q."/>
            <person name="Chen L."/>
            <person name="Sun Z."/>
            <person name="Wang K."/>
            <person name="Pan B."/>
            <person name="Chen J."/>
            <person name="Bao Y."/>
            <person name="Liu F."/>
            <person name="Qi X."/>
            <person name="Gang D.R."/>
            <person name="Wen J."/>
            <person name="Li J."/>
        </authorList>
    </citation>
    <scope>NUCLEOTIDE SEQUENCE</scope>
    <source>
        <strain evidence="2">Dzin_1.0</strain>
    </source>
</reference>
<dbReference type="PANTHER" id="PTHR33219:SF10">
    <property type="entry name" value="OS07G0185300 PROTEIN"/>
    <property type="match status" value="1"/>
</dbReference>
<evidence type="ECO:0000313" key="3">
    <source>
        <dbReference type="Proteomes" id="UP001085076"/>
    </source>
</evidence>
<dbReference type="Proteomes" id="UP001085076">
    <property type="component" value="Miscellaneous, Linkage group lg02"/>
</dbReference>
<evidence type="ECO:0000256" key="1">
    <source>
        <dbReference type="SAM" id="Phobius"/>
    </source>
</evidence>
<sequence>MATSVSSSTLSFQNPNPNFLLASKPPLPSLVRLPLHSPSPNRLRLCASSAPPPSTNPLYNTTNSLSSILSHLATQLGDVSFYTTTTPRFFAALMNRRAELLIPITAVVAGVARWLDIYSGVLMVRVLLSWYPNIPWDRQPFSAFSDLCDPYLNLFRKITPQVFGAMDLSPILAFAVLGMLKSLLSTNRVMY</sequence>
<dbReference type="Pfam" id="PF02325">
    <property type="entry name" value="CCB3_YggT"/>
    <property type="match status" value="1"/>
</dbReference>
<keyword evidence="1" id="KW-0472">Membrane</keyword>
<protein>
    <recommendedName>
        <fullName evidence="4">YGGT family protein</fullName>
    </recommendedName>
</protein>
<dbReference type="EMBL" id="JAGGNH010000002">
    <property type="protein sequence ID" value="KAJ0982396.1"/>
    <property type="molecule type" value="Genomic_DNA"/>
</dbReference>
<proteinExistence type="predicted"/>
<dbReference type="OrthoDB" id="2066at2759"/>
<evidence type="ECO:0008006" key="4">
    <source>
        <dbReference type="Google" id="ProtNLM"/>
    </source>
</evidence>
<reference evidence="2" key="1">
    <citation type="submission" date="2021-03" db="EMBL/GenBank/DDBJ databases">
        <authorList>
            <person name="Li Z."/>
            <person name="Yang C."/>
        </authorList>
    </citation>
    <scope>NUCLEOTIDE SEQUENCE</scope>
    <source>
        <strain evidence="2">Dzin_1.0</strain>
        <tissue evidence="2">Leaf</tissue>
    </source>
</reference>
<feature type="transmembrane region" description="Helical" evidence="1">
    <location>
        <begin position="162"/>
        <end position="180"/>
    </location>
</feature>
<dbReference type="GO" id="GO:0010020">
    <property type="term" value="P:chloroplast fission"/>
    <property type="evidence" value="ECO:0007669"/>
    <property type="project" value="TreeGrafter"/>
</dbReference>
<dbReference type="PANTHER" id="PTHR33219">
    <property type="entry name" value="YLMG HOMOLOG PROTEIN 2, CHLOROPLASTIC"/>
    <property type="match status" value="1"/>
</dbReference>
<keyword evidence="1" id="KW-1133">Transmembrane helix</keyword>
<dbReference type="GO" id="GO:0016020">
    <property type="term" value="C:membrane"/>
    <property type="evidence" value="ECO:0007669"/>
    <property type="project" value="InterPro"/>
</dbReference>